<reference evidence="2" key="1">
    <citation type="submission" date="2021-11" db="EMBL/GenBank/DDBJ databases">
        <title>Legionella maioricencis sp. nov., a new species isolated from hot water samples in Mallorca.</title>
        <authorList>
            <person name="Crespi S."/>
            <person name="Drasar V."/>
            <person name="Salva-Serra F."/>
            <person name="Jaen-Luchoro D."/>
            <person name="Pineiro-Iglesias B."/>
            <person name="Aliaga F."/>
            <person name="Fernandez-Juarez V."/>
            <person name="Coll G."/>
            <person name="Moore E.R.B."/>
            <person name="Bennasar-Figueras A."/>
        </authorList>
    </citation>
    <scope>NUCLEOTIDE SEQUENCE</scope>
    <source>
        <strain evidence="2">HCPI-6</strain>
    </source>
</reference>
<dbReference type="Proteomes" id="UP001139721">
    <property type="component" value="Unassembled WGS sequence"/>
</dbReference>
<dbReference type="Gene3D" id="2.60.40.10">
    <property type="entry name" value="Immunoglobulins"/>
    <property type="match status" value="1"/>
</dbReference>
<dbReference type="InterPro" id="IPR013783">
    <property type="entry name" value="Ig-like_fold"/>
</dbReference>
<dbReference type="EMBL" id="JAJKBJ010000010">
    <property type="protein sequence ID" value="MCL9684395.1"/>
    <property type="molecule type" value="Genomic_DNA"/>
</dbReference>
<sequence length="478" mass="49253">MIFLDLTKKAAFKCILILLSTLGALLISQTTIARGGLFFNISATGTPANLSITLCLNGKGPLSCQNYAVSALNLNISTTIPNHVYPSVGIKINTPGYSLMGCTPSNNGYCLFSASNTAPARIIISKGQTTLTPSVTSLALSVNCPPLTAGCTYTNNALTGHARQITITNNGAMAASNVSVISSGFPAGTTITSSTCDNILGPNESCTITITPGITATSECTTGTAPTNGPLTVMADGAIATQVSVVVLSYSCIYQGGYVYSIDDTTLNTVSIGGKVAAQFDQATPPSGIIWSSDSAGNYDGGVSIWGIDDTSTSSSPSPNASSVPPATRYSGQSNCNGAIDGSCNTNNIYVYYSTIAASTPPLSTYATGLCKQIISGYSDWYLPAICEMGPDDGSLICTSPPLLQLQQNMADNLPVLLNNCIGSMCLAGDYWSSTEQSGNPLDNAWSECFASNGGSSQCIDIKSDSTLGVRCSRALTS</sequence>
<dbReference type="AlphaFoldDB" id="A0A9X2IBF3"/>
<evidence type="ECO:0000313" key="2">
    <source>
        <dbReference type="EMBL" id="MCL9684395.1"/>
    </source>
</evidence>
<organism evidence="2 3">
    <name type="scientific">Legionella maioricensis</name>
    <dbReference type="NCBI Taxonomy" id="2896528"/>
    <lineage>
        <taxon>Bacteria</taxon>
        <taxon>Pseudomonadati</taxon>
        <taxon>Pseudomonadota</taxon>
        <taxon>Gammaproteobacteria</taxon>
        <taxon>Legionellales</taxon>
        <taxon>Legionellaceae</taxon>
        <taxon>Legionella</taxon>
    </lineage>
</organism>
<feature type="region of interest" description="Disordered" evidence="1">
    <location>
        <begin position="310"/>
        <end position="329"/>
    </location>
</feature>
<keyword evidence="3" id="KW-1185">Reference proteome</keyword>
<feature type="compositionally biased region" description="Low complexity" evidence="1">
    <location>
        <begin position="311"/>
        <end position="328"/>
    </location>
</feature>
<gene>
    <name evidence="2" type="ORF">LOX96_09845</name>
</gene>
<comment type="caution">
    <text evidence="2">The sequence shown here is derived from an EMBL/GenBank/DDBJ whole genome shotgun (WGS) entry which is preliminary data.</text>
</comment>
<evidence type="ECO:0000313" key="3">
    <source>
        <dbReference type="Proteomes" id="UP001139721"/>
    </source>
</evidence>
<protein>
    <submittedName>
        <fullName evidence="2">DUF1566 domain-containing protein</fullName>
    </submittedName>
</protein>
<accession>A0A9X2IBF3</accession>
<proteinExistence type="predicted"/>
<dbReference type="RefSeq" id="WP_250421733.1">
    <property type="nucleotide sequence ID" value="NZ_JAJKBJ010000010.1"/>
</dbReference>
<evidence type="ECO:0000256" key="1">
    <source>
        <dbReference type="SAM" id="MobiDB-lite"/>
    </source>
</evidence>
<name>A0A9X2IBF3_9GAMM</name>